<dbReference type="EMBL" id="JACXXP010000022">
    <property type="protein sequence ID" value="MBD3905966.1"/>
    <property type="molecule type" value="Genomic_DNA"/>
</dbReference>
<dbReference type="Proteomes" id="UP001107960">
    <property type="component" value="Unassembled WGS sequence"/>
</dbReference>
<evidence type="ECO:0000313" key="4">
    <source>
        <dbReference type="Proteomes" id="UP001107960"/>
    </source>
</evidence>
<reference evidence="3" key="2">
    <citation type="submission" date="2023-07" db="EMBL/GenBank/DDBJ databases">
        <title>Description of novel Chryseobacterium sp. strain C-2.</title>
        <authorList>
            <person name="Saticioglu I.B."/>
        </authorList>
    </citation>
    <scope>NUCLEOTIDE SEQUENCE [LARGE SCALE GENOMIC DNA]</scope>
    <source>
        <strain evidence="3">C-2</strain>
    </source>
</reference>
<protein>
    <recommendedName>
        <fullName evidence="5">TonB C-terminal domain-containing protein</fullName>
    </recommendedName>
</protein>
<keyword evidence="3" id="KW-1185">Reference proteome</keyword>
<reference evidence="2" key="1">
    <citation type="submission" date="2021-11" db="EMBL/GenBank/DDBJ databases">
        <title>Description of novel Chryseobacterium species.</title>
        <authorList>
            <person name="Saticioglu I.B."/>
            <person name="Ay H."/>
            <person name="Altun S."/>
            <person name="Duman M."/>
        </authorList>
    </citation>
    <scope>NUCLEOTIDE SEQUENCE</scope>
    <source>
        <strain evidence="2">C-39</strain>
    </source>
</reference>
<dbReference type="EMBL" id="JAJJML010000001">
    <property type="protein sequence ID" value="MCC9035051.1"/>
    <property type="molecule type" value="Genomic_DNA"/>
</dbReference>
<sequence length="242" mass="28651">MRYRFYIFLFLLNTVLFKAQFLDEYPKGQRFYESGVVQFYKEINEYLIKNKVPECDSKEIYQPRIIVLQDKTVKLVQDIDSGYISKNKCAYDVSMDLLKNLKNWKPAEVKGNKLGAVTEFIIYPKDLIGGYESGYNPYKNVTPAQYPGGYTAFDRDFVNNFKFLFRKYELNDDINLEFYVSREGEIVNARIYPEVKNEAFNIDFKKALSSLKKKWKPAHYYDIPIKQRVAFPGKFSAYFRKK</sequence>
<gene>
    <name evidence="1" type="ORF">IEW27_15375</name>
    <name evidence="2" type="ORF">LNP80_12420</name>
</gene>
<accession>A0A9Q3UW95</accession>
<organism evidence="2 4">
    <name type="scientific">Chryseobacterium muglaense</name>
    <dbReference type="NCBI Taxonomy" id="2893752"/>
    <lineage>
        <taxon>Bacteria</taxon>
        <taxon>Pseudomonadati</taxon>
        <taxon>Bacteroidota</taxon>
        <taxon>Flavobacteriia</taxon>
        <taxon>Flavobacteriales</taxon>
        <taxon>Weeksellaceae</taxon>
        <taxon>Chryseobacterium group</taxon>
        <taxon>Chryseobacterium</taxon>
    </lineage>
</organism>
<dbReference type="RefSeq" id="WP_191180392.1">
    <property type="nucleotide sequence ID" value="NZ_JACXXP010000022.1"/>
</dbReference>
<comment type="caution">
    <text evidence="2">The sequence shown here is derived from an EMBL/GenBank/DDBJ whole genome shotgun (WGS) entry which is preliminary data.</text>
</comment>
<evidence type="ECO:0000313" key="3">
    <source>
        <dbReference type="Proteomes" id="UP000603715"/>
    </source>
</evidence>
<dbReference type="AlphaFoldDB" id="A0A9Q3UW95"/>
<proteinExistence type="predicted"/>
<evidence type="ECO:0000313" key="1">
    <source>
        <dbReference type="EMBL" id="MBD3905966.1"/>
    </source>
</evidence>
<dbReference type="Proteomes" id="UP000603715">
    <property type="component" value="Unassembled WGS sequence"/>
</dbReference>
<reference evidence="1" key="3">
    <citation type="submission" date="2024-05" db="EMBL/GenBank/DDBJ databases">
        <title>Description of novel Chryseobacterium sp. strain C-2.</title>
        <authorList>
            <person name="Saticioglu I.B."/>
        </authorList>
    </citation>
    <scope>NUCLEOTIDE SEQUENCE</scope>
    <source>
        <strain evidence="1">C-2</strain>
    </source>
</reference>
<name>A0A9Q3UW95_9FLAO</name>
<evidence type="ECO:0008006" key="5">
    <source>
        <dbReference type="Google" id="ProtNLM"/>
    </source>
</evidence>
<evidence type="ECO:0000313" key="2">
    <source>
        <dbReference type="EMBL" id="MCC9035051.1"/>
    </source>
</evidence>